<dbReference type="InterPro" id="IPR012337">
    <property type="entry name" value="RNaseH-like_sf"/>
</dbReference>
<evidence type="ECO:0000313" key="10">
    <source>
        <dbReference type="Proteomes" id="UP000004728"/>
    </source>
</evidence>
<dbReference type="NCBIfam" id="TIGR01388">
    <property type="entry name" value="rnd"/>
    <property type="match status" value="1"/>
</dbReference>
<evidence type="ECO:0000256" key="2">
    <source>
        <dbReference type="ARBA" id="ARBA00022694"/>
    </source>
</evidence>
<dbReference type="SMART" id="SM00341">
    <property type="entry name" value="HRDC"/>
    <property type="match status" value="1"/>
</dbReference>
<dbReference type="Pfam" id="PF00570">
    <property type="entry name" value="HRDC"/>
    <property type="match status" value="1"/>
</dbReference>
<evidence type="ECO:0000256" key="1">
    <source>
        <dbReference type="ARBA" id="ARBA00022490"/>
    </source>
</evidence>
<feature type="compositionally biased region" description="Acidic residues" evidence="7">
    <location>
        <begin position="408"/>
        <end position="428"/>
    </location>
</feature>
<proteinExistence type="inferred from homology"/>
<dbReference type="AlphaFoldDB" id="F1ZDP4"/>
<evidence type="ECO:0000256" key="3">
    <source>
        <dbReference type="ARBA" id="ARBA00022722"/>
    </source>
</evidence>
<dbReference type="FunCoup" id="F1ZDP4">
    <property type="interactions" value="18"/>
</dbReference>
<dbReference type="GO" id="GO:0042780">
    <property type="term" value="P:tRNA 3'-end processing"/>
    <property type="evidence" value="ECO:0007669"/>
    <property type="project" value="UniProtKB-UniRule"/>
</dbReference>
<accession>F1ZDP4</accession>
<dbReference type="Gene3D" id="3.30.420.10">
    <property type="entry name" value="Ribonuclease H-like superfamily/Ribonuclease H"/>
    <property type="match status" value="1"/>
</dbReference>
<evidence type="ECO:0000313" key="9">
    <source>
        <dbReference type="EMBL" id="EGD57372.1"/>
    </source>
</evidence>
<dbReference type="SUPFAM" id="SSF53098">
    <property type="entry name" value="Ribonuclease H-like"/>
    <property type="match status" value="1"/>
</dbReference>
<dbReference type="SMART" id="SM00474">
    <property type="entry name" value="35EXOc"/>
    <property type="match status" value="1"/>
</dbReference>
<evidence type="ECO:0000256" key="4">
    <source>
        <dbReference type="ARBA" id="ARBA00022801"/>
    </source>
</evidence>
<reference evidence="9 10" key="1">
    <citation type="journal article" date="2012" name="J. Bacteriol.">
        <title>Draft Genome Sequence of Novosphingobium nitrogenifigens Y88T.</title>
        <authorList>
            <person name="Strabala T.J."/>
            <person name="Macdonald L."/>
            <person name="Liu V."/>
            <person name="Smit A.M."/>
        </authorList>
    </citation>
    <scope>NUCLEOTIDE SEQUENCE [LARGE SCALE GENOMIC DNA]</scope>
    <source>
        <strain evidence="9 10">DSM 19370</strain>
    </source>
</reference>
<dbReference type="PANTHER" id="PTHR47649">
    <property type="entry name" value="RIBONUCLEASE D"/>
    <property type="match status" value="1"/>
</dbReference>
<dbReference type="GO" id="GO:0005737">
    <property type="term" value="C:cytoplasm"/>
    <property type="evidence" value="ECO:0007669"/>
    <property type="project" value="UniProtKB-SubCell"/>
</dbReference>
<dbReference type="InterPro" id="IPR051086">
    <property type="entry name" value="RNase_D-like"/>
</dbReference>
<comment type="similarity">
    <text evidence="6">Belongs to the RNase D family.</text>
</comment>
<evidence type="ECO:0000256" key="6">
    <source>
        <dbReference type="HAMAP-Rule" id="MF_01899"/>
    </source>
</evidence>
<protein>
    <recommendedName>
        <fullName evidence="6">Ribonuclease D</fullName>
        <shortName evidence="6">RNase D</shortName>
        <ecNumber evidence="6">3.1.13.5</ecNumber>
    </recommendedName>
</protein>
<dbReference type="EC" id="3.1.13.5" evidence="6"/>
<dbReference type="PROSITE" id="PS50967">
    <property type="entry name" value="HRDC"/>
    <property type="match status" value="1"/>
</dbReference>
<dbReference type="InterPro" id="IPR002121">
    <property type="entry name" value="HRDC_dom"/>
</dbReference>
<dbReference type="Gene3D" id="1.10.150.80">
    <property type="entry name" value="HRDC domain"/>
    <property type="match status" value="1"/>
</dbReference>
<feature type="domain" description="HRDC" evidence="8">
    <location>
        <begin position="212"/>
        <end position="293"/>
    </location>
</feature>
<dbReference type="InterPro" id="IPR002562">
    <property type="entry name" value="3'-5'_exonuclease_dom"/>
</dbReference>
<feature type="region of interest" description="Disordered" evidence="7">
    <location>
        <begin position="393"/>
        <end position="445"/>
    </location>
</feature>
<dbReference type="InterPro" id="IPR006292">
    <property type="entry name" value="RNase_D"/>
</dbReference>
<comment type="caution">
    <text evidence="9">The sequence shown here is derived from an EMBL/GenBank/DDBJ whole genome shotgun (WGS) entry which is preliminary data.</text>
</comment>
<comment type="catalytic activity">
    <reaction evidence="6">
        <text>Exonucleolytic cleavage that removes extra residues from the 3'-terminus of tRNA to produce 5'-mononucleotides.</text>
        <dbReference type="EC" id="3.1.13.5"/>
    </reaction>
</comment>
<dbReference type="CDD" id="cd06142">
    <property type="entry name" value="RNaseD_exo"/>
    <property type="match status" value="1"/>
</dbReference>
<evidence type="ECO:0000259" key="8">
    <source>
        <dbReference type="PROSITE" id="PS50967"/>
    </source>
</evidence>
<keyword evidence="3 6" id="KW-0540">Nuclease</keyword>
<dbReference type="Proteomes" id="UP000004728">
    <property type="component" value="Unassembled WGS sequence"/>
</dbReference>
<keyword evidence="10" id="KW-1185">Reference proteome</keyword>
<comment type="function">
    <text evidence="6">Exonuclease involved in the 3' processing of various precursor tRNAs. Initiates hydrolysis at the 3'-terminus of an RNA molecule and releases 5'-mononucleotides.</text>
</comment>
<dbReference type="EMBL" id="AEWJ01000065">
    <property type="protein sequence ID" value="EGD57372.1"/>
    <property type="molecule type" value="Genomic_DNA"/>
</dbReference>
<dbReference type="GO" id="GO:0003676">
    <property type="term" value="F:nucleic acid binding"/>
    <property type="evidence" value="ECO:0007669"/>
    <property type="project" value="InterPro"/>
</dbReference>
<dbReference type="HOGENOM" id="CLU_042387_0_0_5"/>
<evidence type="ECO:0000256" key="5">
    <source>
        <dbReference type="ARBA" id="ARBA00022839"/>
    </source>
</evidence>
<dbReference type="InterPro" id="IPR036397">
    <property type="entry name" value="RNaseH_sf"/>
</dbReference>
<dbReference type="GO" id="GO:0000166">
    <property type="term" value="F:nucleotide binding"/>
    <property type="evidence" value="ECO:0007669"/>
    <property type="project" value="InterPro"/>
</dbReference>
<comment type="cofactor">
    <cofactor evidence="6">
        <name>a divalent metal cation</name>
        <dbReference type="ChEBI" id="CHEBI:60240"/>
    </cofactor>
</comment>
<keyword evidence="5 6" id="KW-0269">Exonuclease</keyword>
<sequence>MKIHPLITTTDALADICARLAKAEFVTVDTEFMRENTYWPELCLVQIADDKEAAAIDPMAPGIDLSPLLDLLVDNEDVLKVFHAGGQDVEIIYNLTGRTPHPIFDTQIAMMAVSQSEQIGYSNLVESWLGFSIDKGARFTDWSRRPLTERQIEYAIGDVTHLSKIFPRILKRLIKTGRGEWLDIEMEKLADPENYRSDPQSVWQKIRPPSRNAAVLGRLKALAAWREIEAMDKNIPRGRIMRDETLADLASHPPREQADLAKVRGLSSGWRDNEIGRRLMQCIADAKPLTDAEMPPRAPRGAPLGKEGALVADLLKLLLKIRSREIDIAARLLARSDDLEALAAGQRKGLPILESWRYEQFGRDALDLVEGKLAFAVVGGKLKMAHIDDIGNSAHVDPEVEQVTPEPIEGEDSLPGESEPDAAEPGEPAEERVEALAPPATTDGD</sequence>
<dbReference type="STRING" id="983920.Y88_3681"/>
<dbReference type="InterPro" id="IPR044876">
    <property type="entry name" value="HRDC_dom_sf"/>
</dbReference>
<dbReference type="HAMAP" id="MF_01899">
    <property type="entry name" value="RNase_D"/>
    <property type="match status" value="1"/>
</dbReference>
<dbReference type="PANTHER" id="PTHR47649:SF1">
    <property type="entry name" value="RIBONUCLEASE D"/>
    <property type="match status" value="1"/>
</dbReference>
<dbReference type="eggNOG" id="COG0349">
    <property type="taxonomic scope" value="Bacteria"/>
</dbReference>
<dbReference type="InterPro" id="IPR010997">
    <property type="entry name" value="HRDC-like_sf"/>
</dbReference>
<dbReference type="InParanoid" id="F1ZDP4"/>
<dbReference type="GO" id="GO:0008408">
    <property type="term" value="F:3'-5' exonuclease activity"/>
    <property type="evidence" value="ECO:0007669"/>
    <property type="project" value="InterPro"/>
</dbReference>
<dbReference type="OrthoDB" id="9800549at2"/>
<dbReference type="GO" id="GO:0033890">
    <property type="term" value="F:ribonuclease D activity"/>
    <property type="evidence" value="ECO:0007669"/>
    <property type="project" value="UniProtKB-UniRule"/>
</dbReference>
<dbReference type="RefSeq" id="WP_008071540.1">
    <property type="nucleotide sequence ID" value="NZ_AQWK01000004.1"/>
</dbReference>
<dbReference type="SUPFAM" id="SSF47819">
    <property type="entry name" value="HRDC-like"/>
    <property type="match status" value="2"/>
</dbReference>
<dbReference type="Pfam" id="PF01612">
    <property type="entry name" value="DNA_pol_A_exo1"/>
    <property type="match status" value="1"/>
</dbReference>
<comment type="subcellular location">
    <subcellularLocation>
        <location evidence="6">Cytoplasm</location>
    </subcellularLocation>
</comment>
<organism evidence="9 10">
    <name type="scientific">Novosphingobium nitrogenifigens DSM 19370</name>
    <dbReference type="NCBI Taxonomy" id="983920"/>
    <lineage>
        <taxon>Bacteria</taxon>
        <taxon>Pseudomonadati</taxon>
        <taxon>Pseudomonadota</taxon>
        <taxon>Alphaproteobacteria</taxon>
        <taxon>Sphingomonadales</taxon>
        <taxon>Sphingomonadaceae</taxon>
        <taxon>Novosphingobium</taxon>
    </lineage>
</organism>
<name>F1ZDP4_9SPHN</name>
<keyword evidence="1 6" id="KW-0963">Cytoplasm</keyword>
<keyword evidence="4 6" id="KW-0378">Hydrolase</keyword>
<keyword evidence="2 6" id="KW-0819">tRNA processing</keyword>
<evidence type="ECO:0000256" key="7">
    <source>
        <dbReference type="SAM" id="MobiDB-lite"/>
    </source>
</evidence>
<gene>
    <name evidence="6" type="primary">rnd</name>
    <name evidence="9" type="ORF">Y88_3681</name>
</gene>